<evidence type="ECO:0000256" key="1">
    <source>
        <dbReference type="SAM" id="Coils"/>
    </source>
</evidence>
<name>A0A8H2W7V6_9AGAM</name>
<accession>A0A8H2W7V6</accession>
<sequence length="365" mass="41021">MPGNHRLTFALSSCQSSAPMLSGNHSAEVSPSPGLSIDELNSQVLTLRTELRDGRLLQARQCHELNQKAARIGGLTHKYKELRQERQELKTKLDYERGNSTAIQKRLNVAVKNHAEAQDKCARTMVECERLRILNEQFSLLTGELGASKRELEADFEEKIIEIECAFRDRVEEAESAFMRELEETRKKLTNERIEEAKALKKELGSRHARIKKLEHDLIRQCEINAMFTVDYERDTHVRVTNRLSILASDTTGCGHSAGSLGSITSHSSASRRPLVQLETNNVTIRKRPRVTSWRSDKGEHSLSEANSSSSNKDAATNLPEHDEQGRTHKRAKLGYSSRTPTGREQSFPRSHSSSCSSLSPGGHR</sequence>
<proteinExistence type="predicted"/>
<gene>
    <name evidence="3" type="ORF">RDB_LOCUS586</name>
</gene>
<dbReference type="AlphaFoldDB" id="A0A8H2W7V6"/>
<feature type="compositionally biased region" description="Low complexity" evidence="2">
    <location>
        <begin position="348"/>
        <end position="365"/>
    </location>
</feature>
<comment type="caution">
    <text evidence="3">The sequence shown here is derived from an EMBL/GenBank/DDBJ whole genome shotgun (WGS) entry which is preliminary data.</text>
</comment>
<reference evidence="3" key="1">
    <citation type="submission" date="2021-01" db="EMBL/GenBank/DDBJ databases">
        <authorList>
            <person name="Kaushik A."/>
        </authorList>
    </citation>
    <scope>NUCLEOTIDE SEQUENCE</scope>
    <source>
        <strain evidence="3">AG1-1C</strain>
    </source>
</reference>
<dbReference type="EMBL" id="CAJMWS010000008">
    <property type="protein sequence ID" value="CAE6336162.1"/>
    <property type="molecule type" value="Genomic_DNA"/>
</dbReference>
<dbReference type="Proteomes" id="UP000663846">
    <property type="component" value="Unassembled WGS sequence"/>
</dbReference>
<evidence type="ECO:0000256" key="2">
    <source>
        <dbReference type="SAM" id="MobiDB-lite"/>
    </source>
</evidence>
<protein>
    <submittedName>
        <fullName evidence="3">Uncharacterized protein</fullName>
    </submittedName>
</protein>
<feature type="coiled-coil region" evidence="1">
    <location>
        <begin position="65"/>
        <end position="99"/>
    </location>
</feature>
<evidence type="ECO:0000313" key="4">
    <source>
        <dbReference type="Proteomes" id="UP000663846"/>
    </source>
</evidence>
<organism evidence="3 4">
    <name type="scientific">Rhizoctonia solani</name>
    <dbReference type="NCBI Taxonomy" id="456999"/>
    <lineage>
        <taxon>Eukaryota</taxon>
        <taxon>Fungi</taxon>
        <taxon>Dikarya</taxon>
        <taxon>Basidiomycota</taxon>
        <taxon>Agaricomycotina</taxon>
        <taxon>Agaricomycetes</taxon>
        <taxon>Cantharellales</taxon>
        <taxon>Ceratobasidiaceae</taxon>
        <taxon>Rhizoctonia</taxon>
    </lineage>
</organism>
<evidence type="ECO:0000313" key="3">
    <source>
        <dbReference type="EMBL" id="CAE6336162.1"/>
    </source>
</evidence>
<feature type="region of interest" description="Disordered" evidence="2">
    <location>
        <begin position="251"/>
        <end position="365"/>
    </location>
</feature>
<feature type="compositionally biased region" description="Polar residues" evidence="2">
    <location>
        <begin position="251"/>
        <end position="271"/>
    </location>
</feature>
<feature type="coiled-coil region" evidence="1">
    <location>
        <begin position="168"/>
        <end position="207"/>
    </location>
</feature>
<keyword evidence="1" id="KW-0175">Coiled coil</keyword>
<feature type="compositionally biased region" description="Low complexity" evidence="2">
    <location>
        <begin position="304"/>
        <end position="318"/>
    </location>
</feature>